<protein>
    <submittedName>
        <fullName evidence="2">Uncharacterized protein</fullName>
    </submittedName>
</protein>
<evidence type="ECO:0000313" key="3">
    <source>
        <dbReference type="Proteomes" id="UP000282674"/>
    </source>
</evidence>
<dbReference type="RefSeq" id="WP_122196600.1">
    <property type="nucleotide sequence ID" value="NZ_JBHSKC010000006.1"/>
</dbReference>
<dbReference type="EMBL" id="RFFG01000044">
    <property type="protein sequence ID" value="RMI41259.1"/>
    <property type="molecule type" value="Genomic_DNA"/>
</dbReference>
<gene>
    <name evidence="2" type="ORF">EBO15_23520</name>
</gene>
<organism evidence="2 3">
    <name type="scientific">Actinomadura harenae</name>
    <dbReference type="NCBI Taxonomy" id="2483351"/>
    <lineage>
        <taxon>Bacteria</taxon>
        <taxon>Bacillati</taxon>
        <taxon>Actinomycetota</taxon>
        <taxon>Actinomycetes</taxon>
        <taxon>Streptosporangiales</taxon>
        <taxon>Thermomonosporaceae</taxon>
        <taxon>Actinomadura</taxon>
    </lineage>
</organism>
<sequence>MREIGTVAAGTGGVLLGALLLACQAVPADAATGGSLTVRTLDRHGRAVRTEVEIAALTSENTHRFTTGTNRTLKKGRYAISVTIETADDGPDGTQTLAARTVTIGSRHVDVILDARKGKRFSINPGRGSSMSMASGAVCTAKALLSQLPDQGGSYIVPNTDRALSFGYQAAWNGSSAGTQYWVSGETRGIPSGLVRDQAHLKFATIRAKVTTVKAKRQQAVLFMDHDICSAGYPGLEFPAPRTLTVHVTPGKWSGYVISPRGSSNDLDGRFAAGKTYRVTFKA</sequence>
<dbReference type="Proteomes" id="UP000282674">
    <property type="component" value="Unassembled WGS sequence"/>
</dbReference>
<reference evidence="2 3" key="1">
    <citation type="submission" date="2018-10" db="EMBL/GenBank/DDBJ databases">
        <title>Isolation from soil.</title>
        <authorList>
            <person name="Hu J."/>
        </authorList>
    </citation>
    <scope>NUCLEOTIDE SEQUENCE [LARGE SCALE GENOMIC DNA]</scope>
    <source>
        <strain evidence="2 3">NEAU-Ht49</strain>
    </source>
</reference>
<dbReference type="OrthoDB" id="3281997at2"/>
<keyword evidence="3" id="KW-1185">Reference proteome</keyword>
<dbReference type="PROSITE" id="PS51257">
    <property type="entry name" value="PROKAR_LIPOPROTEIN"/>
    <property type="match status" value="1"/>
</dbReference>
<evidence type="ECO:0000313" key="2">
    <source>
        <dbReference type="EMBL" id="RMI41259.1"/>
    </source>
</evidence>
<evidence type="ECO:0000256" key="1">
    <source>
        <dbReference type="SAM" id="SignalP"/>
    </source>
</evidence>
<feature type="chain" id="PRO_5018038534" evidence="1">
    <location>
        <begin position="31"/>
        <end position="283"/>
    </location>
</feature>
<name>A0A3M2LUT7_9ACTN</name>
<feature type="signal peptide" evidence="1">
    <location>
        <begin position="1"/>
        <end position="30"/>
    </location>
</feature>
<accession>A0A3M2LUT7</accession>
<proteinExistence type="predicted"/>
<keyword evidence="1" id="KW-0732">Signal</keyword>
<dbReference type="AlphaFoldDB" id="A0A3M2LUT7"/>
<comment type="caution">
    <text evidence="2">The sequence shown here is derived from an EMBL/GenBank/DDBJ whole genome shotgun (WGS) entry which is preliminary data.</text>
</comment>